<keyword evidence="1" id="KW-0472">Membrane</keyword>
<dbReference type="AlphaFoldDB" id="X0Y4R0"/>
<protein>
    <submittedName>
        <fullName evidence="2">Uncharacterized protein</fullName>
    </submittedName>
</protein>
<sequence length="210" mass="23232">KRRIIWLAAGAGVAAVAIIALLWIKPWAKKEPPAGGRPGGQAALLAGSAASQPTRPTMPKVDKALADAARHEAVTTRNFPRMLRWLEEKGLKDTPLHARYSQMEPLRVWLPAHLRNISRDKPLIIRMPGRRGQGEQVVRIWTSDGEGDLVFEGPGGRREQDVKDIEPPLMARIGLALMKDQPGANSRIRIAVRVYIEECKDLGLIPQVFP</sequence>
<keyword evidence="1" id="KW-0812">Transmembrane</keyword>
<comment type="caution">
    <text evidence="2">The sequence shown here is derived from an EMBL/GenBank/DDBJ whole genome shotgun (WGS) entry which is preliminary data.</text>
</comment>
<keyword evidence="1" id="KW-1133">Transmembrane helix</keyword>
<organism evidence="2">
    <name type="scientific">marine sediment metagenome</name>
    <dbReference type="NCBI Taxonomy" id="412755"/>
    <lineage>
        <taxon>unclassified sequences</taxon>
        <taxon>metagenomes</taxon>
        <taxon>ecological metagenomes</taxon>
    </lineage>
</organism>
<feature type="non-terminal residue" evidence="2">
    <location>
        <position position="1"/>
    </location>
</feature>
<name>X0Y4R0_9ZZZZ</name>
<proteinExistence type="predicted"/>
<evidence type="ECO:0000313" key="2">
    <source>
        <dbReference type="EMBL" id="GAG31831.1"/>
    </source>
</evidence>
<feature type="transmembrane region" description="Helical" evidence="1">
    <location>
        <begin position="6"/>
        <end position="24"/>
    </location>
</feature>
<dbReference type="EMBL" id="BARS01042719">
    <property type="protein sequence ID" value="GAG31831.1"/>
    <property type="molecule type" value="Genomic_DNA"/>
</dbReference>
<reference evidence="2" key="1">
    <citation type="journal article" date="2014" name="Front. Microbiol.">
        <title>High frequency of phylogenetically diverse reductive dehalogenase-homologous genes in deep subseafloor sedimentary metagenomes.</title>
        <authorList>
            <person name="Kawai M."/>
            <person name="Futagami T."/>
            <person name="Toyoda A."/>
            <person name="Takaki Y."/>
            <person name="Nishi S."/>
            <person name="Hori S."/>
            <person name="Arai W."/>
            <person name="Tsubouchi T."/>
            <person name="Morono Y."/>
            <person name="Uchiyama I."/>
            <person name="Ito T."/>
            <person name="Fujiyama A."/>
            <person name="Inagaki F."/>
            <person name="Takami H."/>
        </authorList>
    </citation>
    <scope>NUCLEOTIDE SEQUENCE</scope>
    <source>
        <strain evidence="2">Expedition CK06-06</strain>
    </source>
</reference>
<gene>
    <name evidence="2" type="ORF">S01H1_64782</name>
</gene>
<evidence type="ECO:0000256" key="1">
    <source>
        <dbReference type="SAM" id="Phobius"/>
    </source>
</evidence>
<accession>X0Y4R0</accession>